<evidence type="ECO:0000256" key="1">
    <source>
        <dbReference type="PROSITE-ProRule" id="PRU01330"/>
    </source>
</evidence>
<name>A0A1R1PIB0_ZANCU</name>
<comment type="caution">
    <text evidence="5">The sequence shown here is derived from an EMBL/GenBank/DDBJ whole genome shotgun (WGS) entry which is preliminary data.</text>
</comment>
<dbReference type="PANTHER" id="PTHR42974:SF1">
    <property type="entry name" value="TYPE-3 GLUTAMINE SYNTHETASE"/>
    <property type="match status" value="1"/>
</dbReference>
<dbReference type="GO" id="GO:0006542">
    <property type="term" value="P:glutamine biosynthetic process"/>
    <property type="evidence" value="ECO:0007669"/>
    <property type="project" value="InterPro"/>
</dbReference>
<dbReference type="InterPro" id="IPR008147">
    <property type="entry name" value="Gln_synt_N"/>
</dbReference>
<dbReference type="AlphaFoldDB" id="A0A1R1PIB0"/>
<dbReference type="InterPro" id="IPR027303">
    <property type="entry name" value="Gln_synth_gly_rich_site"/>
</dbReference>
<dbReference type="OrthoDB" id="415358at2759"/>
<dbReference type="SMART" id="SM01230">
    <property type="entry name" value="Gln-synt_C"/>
    <property type="match status" value="1"/>
</dbReference>
<dbReference type="Gene3D" id="3.30.590.10">
    <property type="entry name" value="Glutamine synthetase/guanido kinase, catalytic domain"/>
    <property type="match status" value="1"/>
</dbReference>
<dbReference type="InterPro" id="IPR022147">
    <property type="entry name" value="GSIII_N"/>
</dbReference>
<dbReference type="Pfam" id="PF18318">
    <property type="entry name" value="Gln-synt_C-ter"/>
    <property type="match status" value="1"/>
</dbReference>
<dbReference type="Proteomes" id="UP000188320">
    <property type="component" value="Unassembled WGS sequence"/>
</dbReference>
<sequence length="748" mass="82567">MLGSTTKTENKGKMWPRNEKGKAVYPSELFGENVFSFKQMAKCLPKPTFASFLKQRRGKSKLDKATADAIAHAARVWAMDRGATHFTHWFQPQTGTTAEKHDAFLSLVPTFMQGGDESFAIDALSGSQLLQSEPDASSFPTGGMRSTFEARGYTIWDTSSPMFIQEGPNGTMVLYIPSVFISYNGEALDEKTILLRSTEVISKAATEFLATLEPEQHVSQVTATVGLEQEFFLVDRRMYTLRNDLKITGRTLVGKLPPRHQQLEDHYFGKIPARVLKTLSDLELDAIKLGIPLKTRHNEVSPAQFEIAPVFEEASLAVDHNLLTMDLLHKVSHRNGLKVLYHSKPFKGVNGSGKHVNWSLSTDRGENLLDPTVRPENNYRFLLMLMAVLKGVHDYSSLLRVAIATSGSEHRLGAAEAPPAITSIFLGDQLSEVLNAVEEQRPLKNFSVPQFQSIRVGGTLVDLKVAPLPNIARDLTDRNRTSPVAFTGNKFEFRALGSNQSPSFLIAMINAAVSAALKDITADLKAALGSKPKLTAEDKLSVIRKYINITKPIRFEGDNYSSSWVETAAARGLPNTPDCPSSYLALKTPQIKSLLSSTLPILSPTELESRFHILNERYTNDLLIESNTLHSIVSQQVLPAAYSYRSKLATSASALKSISADFTPEKLALDSFAPALIKLAEVTERLGAHISEVEAEHKSGTVESTADKARKLLYFDLLEVRSQCDLIEATIPDVDWPMPSYAEILLTF</sequence>
<dbReference type="EMBL" id="LSSK01001113">
    <property type="protein sequence ID" value="OMH80678.1"/>
    <property type="molecule type" value="Genomic_DNA"/>
</dbReference>
<dbReference type="Pfam" id="PF12437">
    <property type="entry name" value="GSIII_N"/>
    <property type="match status" value="1"/>
</dbReference>
<dbReference type="SUPFAM" id="SSF55931">
    <property type="entry name" value="Glutamine synthetase/guanido kinase"/>
    <property type="match status" value="1"/>
</dbReference>
<accession>A0A1R1PIB0</accession>
<protein>
    <submittedName>
        <fullName evidence="5">Type-3 glutamine synthetase</fullName>
    </submittedName>
</protein>
<comment type="similarity">
    <text evidence="1 2">Belongs to the glutamine synthetase family.</text>
</comment>
<dbReference type="Gene3D" id="1.20.120.1560">
    <property type="match status" value="1"/>
</dbReference>
<dbReference type="InterPro" id="IPR052725">
    <property type="entry name" value="GS_Type-3"/>
</dbReference>
<reference evidence="6" key="1">
    <citation type="submission" date="2017-01" db="EMBL/GenBank/DDBJ databases">
        <authorList>
            <person name="Wang Y."/>
            <person name="White M."/>
            <person name="Kvist S."/>
            <person name="Moncalvo J.-M."/>
        </authorList>
    </citation>
    <scope>NUCLEOTIDE SEQUENCE [LARGE SCALE GENOMIC DNA]</scope>
    <source>
        <strain evidence="6">COL-18-3</strain>
    </source>
</reference>
<evidence type="ECO:0000259" key="4">
    <source>
        <dbReference type="PROSITE" id="PS51987"/>
    </source>
</evidence>
<dbReference type="PROSITE" id="PS51986">
    <property type="entry name" value="GS_BETA_GRASP"/>
    <property type="match status" value="1"/>
</dbReference>
<dbReference type="InterPro" id="IPR008146">
    <property type="entry name" value="Gln_synth_cat_dom"/>
</dbReference>
<dbReference type="InterPro" id="IPR014746">
    <property type="entry name" value="Gln_synth/guanido_kin_cat_dom"/>
</dbReference>
<gene>
    <name evidence="5" type="ORF">AX774_g5878</name>
</gene>
<organism evidence="5 6">
    <name type="scientific">Zancudomyces culisetae</name>
    <name type="common">Gut fungus</name>
    <name type="synonym">Smittium culisetae</name>
    <dbReference type="NCBI Taxonomy" id="1213189"/>
    <lineage>
        <taxon>Eukaryota</taxon>
        <taxon>Fungi</taxon>
        <taxon>Fungi incertae sedis</taxon>
        <taxon>Zoopagomycota</taxon>
        <taxon>Kickxellomycotina</taxon>
        <taxon>Harpellomycetes</taxon>
        <taxon>Harpellales</taxon>
        <taxon>Legeriomycetaceae</taxon>
        <taxon>Zancudomyces</taxon>
    </lineage>
</organism>
<dbReference type="GO" id="GO:0004356">
    <property type="term" value="F:glutamine synthetase activity"/>
    <property type="evidence" value="ECO:0007669"/>
    <property type="project" value="InterPro"/>
</dbReference>
<dbReference type="Pfam" id="PF00120">
    <property type="entry name" value="Gln-synt_C"/>
    <property type="match status" value="1"/>
</dbReference>
<feature type="domain" description="GS catalytic" evidence="4">
    <location>
        <begin position="190"/>
        <end position="637"/>
    </location>
</feature>
<dbReference type="PROSITE" id="PS51987">
    <property type="entry name" value="GS_CATALYTIC"/>
    <property type="match status" value="1"/>
</dbReference>
<evidence type="ECO:0000313" key="5">
    <source>
        <dbReference type="EMBL" id="OMH80678.1"/>
    </source>
</evidence>
<evidence type="ECO:0000259" key="3">
    <source>
        <dbReference type="PROSITE" id="PS51986"/>
    </source>
</evidence>
<dbReference type="InterPro" id="IPR040577">
    <property type="entry name" value="Gln-synt_C"/>
</dbReference>
<keyword evidence="6" id="KW-1185">Reference proteome</keyword>
<dbReference type="PROSITE" id="PS00181">
    <property type="entry name" value="GLNA_ATP"/>
    <property type="match status" value="1"/>
</dbReference>
<evidence type="ECO:0000313" key="6">
    <source>
        <dbReference type="Proteomes" id="UP000188320"/>
    </source>
</evidence>
<evidence type="ECO:0000256" key="2">
    <source>
        <dbReference type="RuleBase" id="RU000384"/>
    </source>
</evidence>
<feature type="domain" description="GS beta-grasp" evidence="3">
    <location>
        <begin position="84"/>
        <end position="185"/>
    </location>
</feature>
<dbReference type="PANTHER" id="PTHR42974">
    <property type="entry name" value="GLUTAMINE SYNTHETASE"/>
    <property type="match status" value="1"/>
</dbReference>
<proteinExistence type="inferred from homology"/>